<dbReference type="Gene3D" id="1.20.1530.20">
    <property type="match status" value="2"/>
</dbReference>
<dbReference type="HOGENOM" id="CLU_024407_1_0_1"/>
<dbReference type="AlphaFoldDB" id="W7IB34"/>
<keyword evidence="6" id="KW-0915">Sodium</keyword>
<evidence type="ECO:0000256" key="10">
    <source>
        <dbReference type="SAM" id="MobiDB-lite"/>
    </source>
</evidence>
<keyword evidence="5 11" id="KW-1133">Transmembrane helix</keyword>
<evidence type="ECO:0000256" key="3">
    <source>
        <dbReference type="ARBA" id="ARBA00022449"/>
    </source>
</evidence>
<keyword evidence="4 11" id="KW-0812">Transmembrane</keyword>
<reference evidence="13 14" key="1">
    <citation type="submission" date="2013-05" db="EMBL/GenBank/DDBJ databases">
        <title>Drechslerella stenobrocha genome reveals carnivorous origination and mechanical trapping mechanism of predatory fungi.</title>
        <authorList>
            <person name="Liu X."/>
            <person name="Zhang W."/>
            <person name="Liu K."/>
        </authorList>
    </citation>
    <scope>NUCLEOTIDE SEQUENCE [LARGE SCALE GENOMIC DNA]</scope>
    <source>
        <strain evidence="13 14">248</strain>
    </source>
</reference>
<dbReference type="PANTHER" id="PTHR43562">
    <property type="entry name" value="NAPA-TYPE SODIUM/HYDROGEN ANTIPORTER"/>
    <property type="match status" value="1"/>
</dbReference>
<evidence type="ECO:0000313" key="13">
    <source>
        <dbReference type="EMBL" id="EWC46290.1"/>
    </source>
</evidence>
<dbReference type="Pfam" id="PF00999">
    <property type="entry name" value="Na_H_Exchanger"/>
    <property type="match status" value="1"/>
</dbReference>
<dbReference type="GO" id="GO:0016020">
    <property type="term" value="C:membrane"/>
    <property type="evidence" value="ECO:0007669"/>
    <property type="project" value="UniProtKB-SubCell"/>
</dbReference>
<dbReference type="OrthoDB" id="1288932at2759"/>
<feature type="domain" description="Cation/H+ exchanger transmembrane" evidence="12">
    <location>
        <begin position="1"/>
        <end position="306"/>
    </location>
</feature>
<feature type="transmembrane region" description="Helical" evidence="11">
    <location>
        <begin position="474"/>
        <end position="496"/>
    </location>
</feature>
<feature type="transmembrane region" description="Helical" evidence="11">
    <location>
        <begin position="115"/>
        <end position="139"/>
    </location>
</feature>
<accession>W7IB34</accession>
<dbReference type="InterPro" id="IPR006153">
    <property type="entry name" value="Cation/H_exchanger_TM"/>
</dbReference>
<evidence type="ECO:0000313" key="14">
    <source>
        <dbReference type="Proteomes" id="UP000024837"/>
    </source>
</evidence>
<dbReference type="Proteomes" id="UP000024837">
    <property type="component" value="Unassembled WGS sequence"/>
</dbReference>
<dbReference type="PANTHER" id="PTHR43562:SF3">
    <property type="entry name" value="SODIUM ION_PROTON EXCHANGER (EUROFUNG)"/>
    <property type="match status" value="1"/>
</dbReference>
<keyword evidence="2" id="KW-0813">Transport</keyword>
<keyword evidence="9" id="KW-0739">Sodium transport</keyword>
<dbReference type="GO" id="GO:0006814">
    <property type="term" value="P:sodium ion transport"/>
    <property type="evidence" value="ECO:0007669"/>
    <property type="project" value="UniProtKB-KW"/>
</dbReference>
<feature type="transmembrane region" description="Helical" evidence="11">
    <location>
        <begin position="145"/>
        <end position="168"/>
    </location>
</feature>
<evidence type="ECO:0000256" key="11">
    <source>
        <dbReference type="SAM" id="Phobius"/>
    </source>
</evidence>
<keyword evidence="3" id="KW-0050">Antiport</keyword>
<evidence type="ECO:0000256" key="1">
    <source>
        <dbReference type="ARBA" id="ARBA00004141"/>
    </source>
</evidence>
<evidence type="ECO:0000256" key="7">
    <source>
        <dbReference type="ARBA" id="ARBA00023065"/>
    </source>
</evidence>
<feature type="region of interest" description="Disordered" evidence="10">
    <location>
        <begin position="336"/>
        <end position="365"/>
    </location>
</feature>
<feature type="transmembrane region" description="Helical" evidence="11">
    <location>
        <begin position="85"/>
        <end position="103"/>
    </location>
</feature>
<evidence type="ECO:0000256" key="9">
    <source>
        <dbReference type="ARBA" id="ARBA00023201"/>
    </source>
</evidence>
<dbReference type="InterPro" id="IPR038770">
    <property type="entry name" value="Na+/solute_symporter_sf"/>
</dbReference>
<dbReference type="GO" id="GO:0015297">
    <property type="term" value="F:antiporter activity"/>
    <property type="evidence" value="ECO:0007669"/>
    <property type="project" value="UniProtKB-KW"/>
</dbReference>
<sequence>MAVGIIFGDPLLSWLPVDLEHSAVHLGYLGLVLLVYHGGLSTSLRPLRDNLPLSIAVAVTGIGLPIGFSFLLLGTVFGANASQCFAAGAALSATSLGTTFTILSTAGFVGTRLGVVLTSAAMMDDVIGLVMVQVVTGLGQGKTEIIGNIARAVGVSLGIVVMAVLVGWTSRCCFGRSSLPRPLQRKEAAWVLQTATLVACVTVAGYAGASVLLGAFVAGALVTWWDEHRSSYTEQRDGSTGVEMNGMALYEQYYLPVVNRILIPFFFASIGFSVPIKRMFVGSTVWKGIIYSFLMFMGKFMTGIWILLADVPFNAMKAMRHHSNLKLHIQQTGGAFSQVEPSDGNKTSLPTPPASPSASAHEGRQELNREIGEIMRIEPPVPAEEQPKTSGQALNVIADCANASASPRSIVIQEVPPNPPISVYPSFILGLAMVARGEIAFLIASIASANGIFSQNPEPDGPEATPGSPHDQTFLIVMWAAVLCTILGPLGVGLLVRRVKHLEKEKGCNSINEKRAVLGEWSVIAKS</sequence>
<evidence type="ECO:0000256" key="2">
    <source>
        <dbReference type="ARBA" id="ARBA00022448"/>
    </source>
</evidence>
<feature type="transmembrane region" description="Helical" evidence="11">
    <location>
        <begin position="189"/>
        <end position="222"/>
    </location>
</feature>
<evidence type="ECO:0000259" key="12">
    <source>
        <dbReference type="Pfam" id="PF00999"/>
    </source>
</evidence>
<evidence type="ECO:0000256" key="5">
    <source>
        <dbReference type="ARBA" id="ARBA00022989"/>
    </source>
</evidence>
<evidence type="ECO:0000256" key="8">
    <source>
        <dbReference type="ARBA" id="ARBA00023136"/>
    </source>
</evidence>
<dbReference type="EMBL" id="KI966419">
    <property type="protein sequence ID" value="EWC46290.1"/>
    <property type="molecule type" value="Genomic_DNA"/>
</dbReference>
<feature type="transmembrane region" description="Helical" evidence="11">
    <location>
        <begin position="22"/>
        <end position="39"/>
    </location>
</feature>
<feature type="transmembrane region" description="Helical" evidence="11">
    <location>
        <begin position="253"/>
        <end position="276"/>
    </location>
</feature>
<comment type="subcellular location">
    <subcellularLocation>
        <location evidence="1">Membrane</location>
        <topology evidence="1">Multi-pass membrane protein</topology>
    </subcellularLocation>
</comment>
<name>W7IB34_9PEZI</name>
<feature type="transmembrane region" description="Helical" evidence="11">
    <location>
        <begin position="288"/>
        <end position="308"/>
    </location>
</feature>
<dbReference type="GO" id="GO:1902600">
    <property type="term" value="P:proton transmembrane transport"/>
    <property type="evidence" value="ECO:0007669"/>
    <property type="project" value="InterPro"/>
</dbReference>
<keyword evidence="14" id="KW-1185">Reference proteome</keyword>
<gene>
    <name evidence="13" type="ORF">DRE_04461</name>
</gene>
<evidence type="ECO:0000256" key="6">
    <source>
        <dbReference type="ARBA" id="ARBA00023053"/>
    </source>
</evidence>
<protein>
    <recommendedName>
        <fullName evidence="12">Cation/H+ exchanger transmembrane domain-containing protein</fullName>
    </recommendedName>
</protein>
<keyword evidence="7" id="KW-0406">Ion transport</keyword>
<feature type="transmembrane region" description="Helical" evidence="11">
    <location>
        <begin position="51"/>
        <end position="73"/>
    </location>
</feature>
<organism evidence="13 14">
    <name type="scientific">Drechslerella stenobrocha 248</name>
    <dbReference type="NCBI Taxonomy" id="1043628"/>
    <lineage>
        <taxon>Eukaryota</taxon>
        <taxon>Fungi</taxon>
        <taxon>Dikarya</taxon>
        <taxon>Ascomycota</taxon>
        <taxon>Pezizomycotina</taxon>
        <taxon>Orbiliomycetes</taxon>
        <taxon>Orbiliales</taxon>
        <taxon>Orbiliaceae</taxon>
        <taxon>Drechslerella</taxon>
    </lineage>
</organism>
<evidence type="ECO:0000256" key="4">
    <source>
        <dbReference type="ARBA" id="ARBA00022692"/>
    </source>
</evidence>
<proteinExistence type="predicted"/>
<keyword evidence="8 11" id="KW-0472">Membrane</keyword>